<feature type="compositionally biased region" description="Polar residues" evidence="3">
    <location>
        <begin position="375"/>
        <end position="389"/>
    </location>
</feature>
<organism evidence="6 7">
    <name type="scientific">Alternaria burnsii</name>
    <dbReference type="NCBI Taxonomy" id="1187904"/>
    <lineage>
        <taxon>Eukaryota</taxon>
        <taxon>Fungi</taxon>
        <taxon>Dikarya</taxon>
        <taxon>Ascomycota</taxon>
        <taxon>Pezizomycotina</taxon>
        <taxon>Dothideomycetes</taxon>
        <taxon>Pleosporomycetidae</taxon>
        <taxon>Pleosporales</taxon>
        <taxon>Pleosporineae</taxon>
        <taxon>Pleosporaceae</taxon>
        <taxon>Alternaria</taxon>
        <taxon>Alternaria sect. Alternaria</taxon>
    </lineage>
</organism>
<feature type="region of interest" description="Disordered" evidence="3">
    <location>
        <begin position="1504"/>
        <end position="1609"/>
    </location>
</feature>
<dbReference type="InterPro" id="IPR016197">
    <property type="entry name" value="Chromo-like_dom_sf"/>
</dbReference>
<feature type="region of interest" description="Disordered" evidence="3">
    <location>
        <begin position="1755"/>
        <end position="1806"/>
    </location>
</feature>
<feature type="transmembrane region" description="Helical" evidence="4">
    <location>
        <begin position="1666"/>
        <end position="1688"/>
    </location>
</feature>
<sequence>MAHSKRKRNSTRTKPSKRARCIDSSESEPTNDTLWAAEHILDEKIIRGVRTYHIKWKGLDPETGKAWEPTWEPEENANDLLVAHWEQEKARDLEEVRRILRRSSRGQSEQRQNAQEQRRIRNSCVIDSSPEPAICSSTSSTPLNDQRGPQTSASATAPAARISPRIQIARRGESLERDEYARFSQIASSGPGSTQAPTQDTNLDSSQLFAARPQPLLSGVVADSQSSIGEGSFAPIVQHTGDTSQQSTYTNESHIEEDVVEDSGLLELIEEAARHATSPTRSIPETIPDITTAESQAAPTTAEFVYISSQVDQASSQELEDSVPIQPSGDAQSVAQVEYIREDPNWLETRQSDHIDTQVCPAQAVCEITSDRGESTQSEHLPLSPTSADITGDASTDVADVAETPSFLNKSFTLVGNSQPHHSERSNEASGIQFAVGSIDEASQHQTSQQNSVRDSQPSLTEHSLLEDNEQFPFQSQHPFAPYQPLQELLTAVPDQLEHTCATPLNHPGQVLTRVSVPSLAFPAPASDPPHQSIQASPNNPQVHDDAPVVSLQSDSALGHGTLPPDQPEANKTFHAQLLYASFSPEREQHAQVLPLEADLSTQDDTLESIRTTIEKESVHRASSESRHDSSQETPERLSRSLNHETSPVLYPPSYSLRTQESRLPSRPCTPISTSSPSIMSGESAAENVHRRLQEDIAKRLAASRASRGRPGRSSITSSVTGGGSSATSTPLSRLRTNEPPEGTRSPSAVPDRSPVAQTPTSLRNIAYATSNTPLEAPPLDKIMISLPDAPPEPTIAEDPTLSEPIAPVPTSPASDEMDVSDADDEDSDSLLNDDLQLADQEFIVPLFIQGRQSDTYAQYISSKKDLLDRFLKDPRSVSPIEEVKNILSQLRAIETHMDLVFAEAEIEDLNGEASSTQAEHAARFGMENSTKFRFLARLFQELRNSEPQKHLVLVTERNNETLFRIIQTFCKANLIKYTMPGRDWNVDRKETEGSLLVTVIPSDASPIIHAPDLIICLDGVQDAAQIRKKNWANSPDRDVVPVIHLVIPRTVGHLERYVASSLDPVERMHTILASLAHVRPDVGKAIDDRTPRDVECASEVAGWIENIMEGAEWPLPSIGSVKDVIEYQTQLSQPSTDTPIPERTKRPLDEEDLDPAKRMRFTPQPQRASVAEKEHEVTHISDSMPGTAAPELDLQRASAPADKAVREEQEAHRAEQRHFRESEIMWDKQQGKHEDLARDYRVQKGKLSAAETRVETLTKNNVTLTERLTTRTAEMRDLDQQLQEQRATDLLSPDAQIAEITKLRKELAEARAEKDKAIQNASSAESLLEYTRGAYQDAQNAASSNAARVKELEEEVKKLSSAASGEATKRKGMHLNQNYDRQHKQIASLEAQLTIYKRTLQSKEEEIVRLRSVGRPGVGTRGTSATPQPKTRSRAGGIWDENPFGGRRRNGGGYRPSQIQRGGNVEQDPYERYDLPTMIGGMGGQGLMMHHAMGSPMMDGNSHSYSSYQDSDGNMHEEGYGPHGPYRNTIRRNQGPPGMDIDGGMPPHGLPQGRPPPGSLLGGRPTGRPGAFRSSFWTGPNPFRVNGANSGVNDRADGGQGPRPDRAFRNEVEPAAMRQDRGLSQEAAEDMAWFLQERTQPVGDGRVAPPNAECPICLEPPIMEAAFLTDMVAMVAALLPVFIAFFVTLPQVHVQAMAVLPRCLLVVGMALPQALQAMVDPPRVAPLATPHAAPAGLRNAMRGGARVHGVRDVGIGTDGEQVGGRPTGGMQGGPPRMDERGPSAPQSNFDGPGQRIGYMYPDQRW</sequence>
<feature type="compositionally biased region" description="Polar residues" evidence="3">
    <location>
        <begin position="135"/>
        <end position="150"/>
    </location>
</feature>
<feature type="region of interest" description="Disordered" evidence="3">
    <location>
        <begin position="788"/>
        <end position="829"/>
    </location>
</feature>
<feature type="region of interest" description="Disordered" evidence="3">
    <location>
        <begin position="1131"/>
        <end position="1189"/>
    </location>
</feature>
<feature type="region of interest" description="Disordered" evidence="3">
    <location>
        <begin position="522"/>
        <end position="547"/>
    </location>
</feature>
<feature type="coiled-coil region" evidence="2">
    <location>
        <begin position="1301"/>
        <end position="1407"/>
    </location>
</feature>
<dbReference type="Pfam" id="PF11496">
    <property type="entry name" value="HDA2-3"/>
    <property type="match status" value="1"/>
</dbReference>
<dbReference type="CDD" id="cd00024">
    <property type="entry name" value="CD_CSD"/>
    <property type="match status" value="1"/>
</dbReference>
<feature type="compositionally biased region" description="Low complexity" evidence="3">
    <location>
        <begin position="1536"/>
        <end position="1553"/>
    </location>
</feature>
<name>A0A8H7BBZ5_9PLEO</name>
<feature type="compositionally biased region" description="Low complexity" evidence="3">
    <location>
        <begin position="712"/>
        <end position="733"/>
    </location>
</feature>
<dbReference type="GO" id="GO:0070823">
    <property type="term" value="C:HDA1 complex"/>
    <property type="evidence" value="ECO:0007669"/>
    <property type="project" value="InterPro"/>
</dbReference>
<evidence type="ECO:0000256" key="4">
    <source>
        <dbReference type="SAM" id="Phobius"/>
    </source>
</evidence>
<evidence type="ECO:0000256" key="1">
    <source>
        <dbReference type="ARBA" id="ARBA00011353"/>
    </source>
</evidence>
<feature type="compositionally biased region" description="Basic residues" evidence="3">
    <location>
        <begin position="1"/>
        <end position="19"/>
    </location>
</feature>
<proteinExistence type="predicted"/>
<dbReference type="SUPFAM" id="SSF54160">
    <property type="entry name" value="Chromo domain-like"/>
    <property type="match status" value="1"/>
</dbReference>
<feature type="compositionally biased region" description="Gly residues" evidence="3">
    <location>
        <begin position="1762"/>
        <end position="1773"/>
    </location>
</feature>
<feature type="domain" description="Chromo" evidence="5">
    <location>
        <begin position="35"/>
        <end position="105"/>
    </location>
</feature>
<evidence type="ECO:0000313" key="7">
    <source>
        <dbReference type="Proteomes" id="UP000596902"/>
    </source>
</evidence>
<feature type="compositionally biased region" description="Basic and acidic residues" evidence="3">
    <location>
        <begin position="688"/>
        <end position="699"/>
    </location>
</feature>
<feature type="region of interest" description="Disordered" evidence="3">
    <location>
        <begin position="1416"/>
        <end position="1470"/>
    </location>
</feature>
<keyword evidence="2" id="KW-0175">Coiled coil</keyword>
<dbReference type="GeneID" id="62200146"/>
<evidence type="ECO:0000256" key="3">
    <source>
        <dbReference type="SAM" id="MobiDB-lite"/>
    </source>
</evidence>
<comment type="subunit">
    <text evidence="1">Component of the NuA4 histone acetyltransferase complex.</text>
</comment>
<feature type="region of interest" description="Disordered" evidence="3">
    <location>
        <begin position="614"/>
        <end position="765"/>
    </location>
</feature>
<dbReference type="InterPro" id="IPR000953">
    <property type="entry name" value="Chromo/chromo_shadow_dom"/>
</dbReference>
<feature type="compositionally biased region" description="Basic and acidic residues" evidence="3">
    <location>
        <begin position="614"/>
        <end position="643"/>
    </location>
</feature>
<keyword evidence="4" id="KW-0472">Membrane</keyword>
<feature type="compositionally biased region" description="Low complexity" evidence="3">
    <location>
        <begin position="151"/>
        <end position="166"/>
    </location>
</feature>
<feature type="region of interest" description="Disordered" evidence="3">
    <location>
        <begin position="371"/>
        <end position="390"/>
    </location>
</feature>
<dbReference type="SMART" id="SM00298">
    <property type="entry name" value="CHROMO"/>
    <property type="match status" value="1"/>
</dbReference>
<keyword evidence="7" id="KW-1185">Reference proteome</keyword>
<dbReference type="Proteomes" id="UP000596902">
    <property type="component" value="Unassembled WGS sequence"/>
</dbReference>
<dbReference type="Gene3D" id="3.40.50.12360">
    <property type="match status" value="1"/>
</dbReference>
<dbReference type="Gene3D" id="2.40.50.40">
    <property type="match status" value="1"/>
</dbReference>
<comment type="caution">
    <text evidence="6">The sequence shown here is derived from an EMBL/GenBank/DDBJ whole genome shotgun (WGS) entry which is preliminary data.</text>
</comment>
<keyword evidence="4" id="KW-0812">Transmembrane</keyword>
<protein>
    <recommendedName>
        <fullName evidence="5">Chromo domain-containing protein</fullName>
    </recommendedName>
</protein>
<feature type="compositionally biased region" description="Polar residues" evidence="3">
    <location>
        <begin position="1422"/>
        <end position="1431"/>
    </location>
</feature>
<dbReference type="InterPro" id="IPR021006">
    <property type="entry name" value="Hda2/3"/>
</dbReference>
<feature type="region of interest" description="Disordered" evidence="3">
    <location>
        <begin position="441"/>
        <end position="461"/>
    </location>
</feature>
<evidence type="ECO:0000256" key="2">
    <source>
        <dbReference type="SAM" id="Coils"/>
    </source>
</evidence>
<evidence type="ECO:0000259" key="5">
    <source>
        <dbReference type="PROSITE" id="PS50013"/>
    </source>
</evidence>
<dbReference type="RefSeq" id="XP_038790260.1">
    <property type="nucleotide sequence ID" value="XM_038926968.1"/>
</dbReference>
<dbReference type="InterPro" id="IPR038609">
    <property type="entry name" value="HDA1_su2/3_sf"/>
</dbReference>
<reference evidence="6" key="1">
    <citation type="submission" date="2020-01" db="EMBL/GenBank/DDBJ databases">
        <authorList>
            <person name="Feng Z.H.Z."/>
        </authorList>
    </citation>
    <scope>NUCLEOTIDE SEQUENCE</scope>
    <source>
        <strain evidence="6">CBS107.38</strain>
    </source>
</reference>
<dbReference type="PROSITE" id="PS50013">
    <property type="entry name" value="CHROMO_2"/>
    <property type="match status" value="1"/>
</dbReference>
<reference evidence="6" key="2">
    <citation type="submission" date="2020-08" db="EMBL/GenBank/DDBJ databases">
        <title>Draft Genome Sequence of Cumin Blight Pathogen Alternaria burnsii.</title>
        <authorList>
            <person name="Feng Z."/>
        </authorList>
    </citation>
    <scope>NUCLEOTIDE SEQUENCE</scope>
    <source>
        <strain evidence="6">CBS107.38</strain>
    </source>
</reference>
<feature type="compositionally biased region" description="Basic and acidic residues" evidence="3">
    <location>
        <begin position="1171"/>
        <end position="1180"/>
    </location>
</feature>
<keyword evidence="4" id="KW-1133">Transmembrane helix</keyword>
<gene>
    <name evidence="6" type="ORF">GT037_001921</name>
</gene>
<feature type="compositionally biased region" description="Acidic residues" evidence="3">
    <location>
        <begin position="816"/>
        <end position="829"/>
    </location>
</feature>
<evidence type="ECO:0000313" key="6">
    <source>
        <dbReference type="EMBL" id="KAF7680270.1"/>
    </source>
</evidence>
<feature type="region of interest" description="Disordered" evidence="3">
    <location>
        <begin position="1"/>
        <end position="29"/>
    </location>
</feature>
<feature type="compositionally biased region" description="Polar residues" evidence="3">
    <location>
        <begin position="530"/>
        <end position="542"/>
    </location>
</feature>
<feature type="region of interest" description="Disordered" evidence="3">
    <location>
        <begin position="103"/>
        <end position="177"/>
    </location>
</feature>
<dbReference type="GO" id="GO:0006338">
    <property type="term" value="P:chromatin remodeling"/>
    <property type="evidence" value="ECO:0007669"/>
    <property type="project" value="UniProtKB-ARBA"/>
</dbReference>
<feature type="compositionally biased region" description="Polar residues" evidence="3">
    <location>
        <begin position="444"/>
        <end position="461"/>
    </location>
</feature>
<feature type="compositionally biased region" description="Low complexity" evidence="3">
    <location>
        <begin position="665"/>
        <end position="684"/>
    </location>
</feature>
<feature type="compositionally biased region" description="Polar residues" evidence="3">
    <location>
        <begin position="1504"/>
        <end position="1513"/>
    </location>
</feature>
<accession>A0A8H7BBZ5</accession>
<feature type="compositionally biased region" description="Polar residues" evidence="3">
    <location>
        <begin position="756"/>
        <end position="765"/>
    </location>
</feature>
<dbReference type="EMBL" id="JAAABM010000002">
    <property type="protein sequence ID" value="KAF7680270.1"/>
    <property type="molecule type" value="Genomic_DNA"/>
</dbReference>